<dbReference type="Proteomes" id="UP000005324">
    <property type="component" value="Unassembled WGS sequence"/>
</dbReference>
<gene>
    <name evidence="2" type="ORF">HMPREF0731_2197</name>
</gene>
<dbReference type="Pfam" id="PF07157">
    <property type="entry name" value="DNA_circ_N"/>
    <property type="match status" value="1"/>
</dbReference>
<dbReference type="HOGENOM" id="CLU_613623_0_0_5"/>
<dbReference type="RefSeq" id="WP_007004614.1">
    <property type="nucleotide sequence ID" value="NZ_GG770779.1"/>
</dbReference>
<dbReference type="InterPro" id="IPR009826">
    <property type="entry name" value="DNA_circ_N"/>
</dbReference>
<keyword evidence="3" id="KW-1185">Reference proteome</keyword>
<reference evidence="2 3" key="1">
    <citation type="submission" date="2010-04" db="EMBL/GenBank/DDBJ databases">
        <authorList>
            <person name="Qin X."/>
            <person name="Bachman B."/>
            <person name="Battles P."/>
            <person name="Bell A."/>
            <person name="Bess C."/>
            <person name="Bickham C."/>
            <person name="Chaboub L."/>
            <person name="Chen D."/>
            <person name="Coyle M."/>
            <person name="Deiros D.R."/>
            <person name="Dinh H."/>
            <person name="Forbes L."/>
            <person name="Fowler G."/>
            <person name="Francisco L."/>
            <person name="Fu Q."/>
            <person name="Gubbala S."/>
            <person name="Hale W."/>
            <person name="Han Y."/>
            <person name="Hemphill L."/>
            <person name="Highlander S.K."/>
            <person name="Hirani K."/>
            <person name="Hogues M."/>
            <person name="Jackson L."/>
            <person name="Jakkamsetti A."/>
            <person name="Javaid M."/>
            <person name="Jiang H."/>
            <person name="Korchina V."/>
            <person name="Kovar C."/>
            <person name="Lara F."/>
            <person name="Lee S."/>
            <person name="Mata R."/>
            <person name="Mathew T."/>
            <person name="Moen C."/>
            <person name="Morales K."/>
            <person name="Munidasa M."/>
            <person name="Nazareth L."/>
            <person name="Ngo R."/>
            <person name="Nguyen L."/>
            <person name="Okwuonu G."/>
            <person name="Ongeri F."/>
            <person name="Patil S."/>
            <person name="Petrosino J."/>
            <person name="Pham C."/>
            <person name="Pham P."/>
            <person name="Pu L.-L."/>
            <person name="Puazo M."/>
            <person name="Raj R."/>
            <person name="Reid J."/>
            <person name="Rouhana J."/>
            <person name="Saada N."/>
            <person name="Shang Y."/>
            <person name="Simmons D."/>
            <person name="Thornton R."/>
            <person name="Warren J."/>
            <person name="Weissenberger G."/>
            <person name="Zhang J."/>
            <person name="Zhang L."/>
            <person name="Zhou C."/>
            <person name="Zhu D."/>
            <person name="Muzny D."/>
            <person name="Worley K."/>
            <person name="Gibbs R."/>
        </authorList>
    </citation>
    <scope>NUCLEOTIDE SEQUENCE [LARGE SCALE GENOMIC DNA]</scope>
    <source>
        <strain evidence="2 3">ATCC 49957</strain>
    </source>
</reference>
<dbReference type="OrthoDB" id="378644at2"/>
<protein>
    <submittedName>
        <fullName evidence="2">DNA circulation, N-terminal domain protein</fullName>
    </submittedName>
</protein>
<sequence>MNILEDLEALLEELSPATWRGVEFHMLDSRSEVGRRIQSFVFPGRDDLVHQDLGAVTGPIQVNALLVGDDYLRQARRMANACRQPGPGTLVHPWLGELAVVLSEPASITLEDRRRRVAALEMTFEVYGSPPVPAVDTLGQVLDAIDEARAEARAMLRAVLAPLALPLAAARYLSDFASAAGSSWRYGLGRLSGSSLALAGAGPALSALVAIGSLPLSAALPEAVSAGIEGVPDAIAAAAILPPPPAIGPGGSTATITSALADRDQAQLDPRLALDVLLVAADQQAQMAMGELPQLGLAAQSHAVALAVSVAADIPYESQQEAMAVRARLDGALAAAAEVAARLSADRPLVAGPVWRALVQLRLVANRDLTARTGRLPVVETLTPPGAVSVWLVAQHLAGSELSRLLPLAEDVLSRNRIRRGWAVPAAPLEVLR</sequence>
<evidence type="ECO:0000259" key="1">
    <source>
        <dbReference type="Pfam" id="PF07157"/>
    </source>
</evidence>
<evidence type="ECO:0000313" key="3">
    <source>
        <dbReference type="Proteomes" id="UP000005324"/>
    </source>
</evidence>
<dbReference type="AlphaFoldDB" id="D5RM86"/>
<name>D5RM86_9PROT</name>
<feature type="domain" description="DNA circulation N-terminal" evidence="1">
    <location>
        <begin position="14"/>
        <end position="100"/>
    </location>
</feature>
<dbReference type="EMBL" id="ADVL01000353">
    <property type="protein sequence ID" value="EFH11579.1"/>
    <property type="molecule type" value="Genomic_DNA"/>
</dbReference>
<organism evidence="2 3">
    <name type="scientific">Pseudoroseomonas cervicalis ATCC 49957</name>
    <dbReference type="NCBI Taxonomy" id="525371"/>
    <lineage>
        <taxon>Bacteria</taxon>
        <taxon>Pseudomonadati</taxon>
        <taxon>Pseudomonadota</taxon>
        <taxon>Alphaproteobacteria</taxon>
        <taxon>Acetobacterales</taxon>
        <taxon>Roseomonadaceae</taxon>
        <taxon>Roseomonas</taxon>
    </lineage>
</organism>
<evidence type="ECO:0000313" key="2">
    <source>
        <dbReference type="EMBL" id="EFH11579.1"/>
    </source>
</evidence>
<proteinExistence type="predicted"/>
<accession>D5RM86</accession>
<comment type="caution">
    <text evidence="2">The sequence shown here is derived from an EMBL/GenBank/DDBJ whole genome shotgun (WGS) entry which is preliminary data.</text>
</comment>